<name>A0A8E2J7L5_9PEZI</name>
<evidence type="ECO:0000313" key="1">
    <source>
        <dbReference type="EMBL" id="OCK72633.1"/>
    </source>
</evidence>
<organism evidence="1 2">
    <name type="scientific">Lepidopterella palustris CBS 459.81</name>
    <dbReference type="NCBI Taxonomy" id="1314670"/>
    <lineage>
        <taxon>Eukaryota</taxon>
        <taxon>Fungi</taxon>
        <taxon>Dikarya</taxon>
        <taxon>Ascomycota</taxon>
        <taxon>Pezizomycotina</taxon>
        <taxon>Dothideomycetes</taxon>
        <taxon>Pleosporomycetidae</taxon>
        <taxon>Mytilinidiales</taxon>
        <taxon>Argynnaceae</taxon>
        <taxon>Lepidopterella</taxon>
    </lineage>
</organism>
<dbReference type="AlphaFoldDB" id="A0A8E2J7L5"/>
<protein>
    <submittedName>
        <fullName evidence="1">Uncharacterized protein</fullName>
    </submittedName>
</protein>
<proteinExistence type="predicted"/>
<dbReference type="EMBL" id="KV748136">
    <property type="protein sequence ID" value="OCK72633.1"/>
    <property type="molecule type" value="Genomic_DNA"/>
</dbReference>
<dbReference type="Proteomes" id="UP000250266">
    <property type="component" value="Unassembled WGS sequence"/>
</dbReference>
<reference evidence="1 2" key="1">
    <citation type="journal article" date="2016" name="Nat. Commun.">
        <title>Ectomycorrhizal ecology is imprinted in the genome of the dominant symbiotic fungus Cenococcum geophilum.</title>
        <authorList>
            <consortium name="DOE Joint Genome Institute"/>
            <person name="Peter M."/>
            <person name="Kohler A."/>
            <person name="Ohm R.A."/>
            <person name="Kuo A."/>
            <person name="Krutzmann J."/>
            <person name="Morin E."/>
            <person name="Arend M."/>
            <person name="Barry K.W."/>
            <person name="Binder M."/>
            <person name="Choi C."/>
            <person name="Clum A."/>
            <person name="Copeland A."/>
            <person name="Grisel N."/>
            <person name="Haridas S."/>
            <person name="Kipfer T."/>
            <person name="LaButti K."/>
            <person name="Lindquist E."/>
            <person name="Lipzen A."/>
            <person name="Maire R."/>
            <person name="Meier B."/>
            <person name="Mihaltcheva S."/>
            <person name="Molinier V."/>
            <person name="Murat C."/>
            <person name="Poggeler S."/>
            <person name="Quandt C.A."/>
            <person name="Sperisen C."/>
            <person name="Tritt A."/>
            <person name="Tisserant E."/>
            <person name="Crous P.W."/>
            <person name="Henrissat B."/>
            <person name="Nehls U."/>
            <person name="Egli S."/>
            <person name="Spatafora J.W."/>
            <person name="Grigoriev I.V."/>
            <person name="Martin F.M."/>
        </authorList>
    </citation>
    <scope>NUCLEOTIDE SEQUENCE [LARGE SCALE GENOMIC DNA]</scope>
    <source>
        <strain evidence="1 2">CBS 459.81</strain>
    </source>
</reference>
<accession>A0A8E2J7L5</accession>
<keyword evidence="2" id="KW-1185">Reference proteome</keyword>
<gene>
    <name evidence="1" type="ORF">K432DRAFT_412572</name>
</gene>
<sequence length="73" mass="8017">MGLNAPTCLTTEVIINSRRATAVVDSGAEPPAYRNGIINLETEEVKVDTKLGIERRCFNILDLGETEILLGWD</sequence>
<evidence type="ECO:0000313" key="2">
    <source>
        <dbReference type="Proteomes" id="UP000250266"/>
    </source>
</evidence>